<evidence type="ECO:0000313" key="1">
    <source>
        <dbReference type="EMBL" id="KKM07209.1"/>
    </source>
</evidence>
<proteinExistence type="predicted"/>
<accession>A0A0F9H7X7</accession>
<feature type="non-terminal residue" evidence="1">
    <location>
        <position position="1"/>
    </location>
</feature>
<organism evidence="1">
    <name type="scientific">marine sediment metagenome</name>
    <dbReference type="NCBI Taxonomy" id="412755"/>
    <lineage>
        <taxon>unclassified sequences</taxon>
        <taxon>metagenomes</taxon>
        <taxon>ecological metagenomes</taxon>
    </lineage>
</organism>
<gene>
    <name evidence="1" type="ORF">LCGC14_1736290</name>
</gene>
<reference evidence="1" key="1">
    <citation type="journal article" date="2015" name="Nature">
        <title>Complex archaea that bridge the gap between prokaryotes and eukaryotes.</title>
        <authorList>
            <person name="Spang A."/>
            <person name="Saw J.H."/>
            <person name="Jorgensen S.L."/>
            <person name="Zaremba-Niedzwiedzka K."/>
            <person name="Martijn J."/>
            <person name="Lind A.E."/>
            <person name="van Eijk R."/>
            <person name="Schleper C."/>
            <person name="Guy L."/>
            <person name="Ettema T.J."/>
        </authorList>
    </citation>
    <scope>NUCLEOTIDE SEQUENCE</scope>
</reference>
<dbReference type="AlphaFoldDB" id="A0A0F9H7X7"/>
<dbReference type="EMBL" id="LAZR01015822">
    <property type="protein sequence ID" value="KKM07209.1"/>
    <property type="molecule type" value="Genomic_DNA"/>
</dbReference>
<name>A0A0F9H7X7_9ZZZZ</name>
<comment type="caution">
    <text evidence="1">The sequence shown here is derived from an EMBL/GenBank/DDBJ whole genome shotgun (WGS) entry which is preliminary data.</text>
</comment>
<sequence length="108" mass="12422">SVDTELEYYQARKLGWRTFRTRIENDKILENEFSCPASKESGQKTNCGKCGACSGINSKYKKNPTIIIHGGGAQSYKVKNFIIAIKKRKNKKKWKIDYEARKEIIMSL</sequence>
<protein>
    <submittedName>
        <fullName evidence="1">Uncharacterized protein</fullName>
    </submittedName>
</protein>